<keyword evidence="2" id="KW-1185">Reference proteome</keyword>
<gene>
    <name evidence="1" type="ORF">KIKIMORA_00420</name>
</gene>
<dbReference type="EMBL" id="ON529857">
    <property type="protein sequence ID" value="USN15189.1"/>
    <property type="molecule type" value="Genomic_DNA"/>
</dbReference>
<evidence type="ECO:0000313" key="1">
    <source>
        <dbReference type="EMBL" id="USN15189.1"/>
    </source>
</evidence>
<reference evidence="1 2" key="1">
    <citation type="submission" date="2022-05" db="EMBL/GenBank/DDBJ databases">
        <authorList>
            <person name="Friedrich I."/>
            <person name="Poehlein A."/>
            <person name="Schneider D."/>
            <person name="Hertel R."/>
            <person name="Daniel R."/>
        </authorList>
    </citation>
    <scope>NUCLEOTIDE SEQUENCE [LARGE SCALE GENOMIC DNA]</scope>
</reference>
<dbReference type="Proteomes" id="UP001056576">
    <property type="component" value="Segment"/>
</dbReference>
<organism evidence="1 2">
    <name type="scientific">Brevundimonas phage vB_BpoS-Kikimora</name>
    <dbReference type="NCBI Taxonomy" id="2948601"/>
    <lineage>
        <taxon>Viruses</taxon>
        <taxon>Duplodnaviria</taxon>
        <taxon>Heunggongvirae</taxon>
        <taxon>Uroviricota</taxon>
        <taxon>Caudoviricetes</taxon>
        <taxon>Jeanschmidtviridae</taxon>
        <taxon>Kikimoravirus</taxon>
        <taxon>Kikimoravirus kikimora</taxon>
    </lineage>
</organism>
<evidence type="ECO:0000313" key="2">
    <source>
        <dbReference type="Proteomes" id="UP001056576"/>
    </source>
</evidence>
<proteinExistence type="predicted"/>
<name>A0A9E7SL48_9CAUD</name>
<protein>
    <submittedName>
        <fullName evidence="1">Uncharacterized protein</fullName>
    </submittedName>
</protein>
<accession>A0A9E7SL48</accession>
<sequence length="64" mass="7361">MIKTHTIVKGKRQRGEPAATLDAAMDRAERILSIVLDVEAVEIIRHRRLGRSHSLELMERITRD</sequence>